<keyword evidence="12" id="KW-0732">Signal</keyword>
<evidence type="ECO:0000256" key="12">
    <source>
        <dbReference type="SAM" id="SignalP"/>
    </source>
</evidence>
<feature type="zinc finger region" description="C3H1-type" evidence="10">
    <location>
        <begin position="725"/>
        <end position="746"/>
    </location>
</feature>
<keyword evidence="1 10" id="KW-0479">Metal-binding</keyword>
<comment type="caution">
    <text evidence="14">The sequence shown here is derived from an EMBL/GenBank/DDBJ whole genome shotgun (WGS) entry which is preliminary data.</text>
</comment>
<keyword evidence="3 10" id="KW-0863">Zinc-finger</keyword>
<reference evidence="14" key="1">
    <citation type="journal article" date="2023" name="Mol. Biol. Evol.">
        <title>Third-Generation Sequencing Reveals the Adaptive Role of the Epigenome in Three Deep-Sea Polychaetes.</title>
        <authorList>
            <person name="Perez M."/>
            <person name="Aroh O."/>
            <person name="Sun Y."/>
            <person name="Lan Y."/>
            <person name="Juniper S.K."/>
            <person name="Young C.R."/>
            <person name="Angers B."/>
            <person name="Qian P.Y."/>
        </authorList>
    </citation>
    <scope>NUCLEOTIDE SEQUENCE</scope>
    <source>
        <strain evidence="14">P08H-3</strain>
    </source>
</reference>
<evidence type="ECO:0000256" key="3">
    <source>
        <dbReference type="ARBA" id="ARBA00022771"/>
    </source>
</evidence>
<keyword evidence="15" id="KW-1185">Reference proteome</keyword>
<feature type="domain" description="C3H1-type" evidence="13">
    <location>
        <begin position="774"/>
        <end position="801"/>
    </location>
</feature>
<feature type="zinc finger region" description="C3H1-type" evidence="10">
    <location>
        <begin position="747"/>
        <end position="773"/>
    </location>
</feature>
<name>A0AAD9MRC0_9ANNE</name>
<dbReference type="Proteomes" id="UP001208570">
    <property type="component" value="Unassembled WGS sequence"/>
</dbReference>
<feature type="domain" description="C3H1-type" evidence="13">
    <location>
        <begin position="747"/>
        <end position="773"/>
    </location>
</feature>
<dbReference type="GO" id="GO:0005634">
    <property type="term" value="C:nucleus"/>
    <property type="evidence" value="ECO:0007669"/>
    <property type="project" value="UniProtKB-ARBA"/>
</dbReference>
<evidence type="ECO:0000256" key="1">
    <source>
        <dbReference type="ARBA" id="ARBA00022723"/>
    </source>
</evidence>
<feature type="domain" description="C3H1-type" evidence="13">
    <location>
        <begin position="725"/>
        <end position="746"/>
    </location>
</feature>
<feature type="signal peptide" evidence="12">
    <location>
        <begin position="1"/>
        <end position="15"/>
    </location>
</feature>
<evidence type="ECO:0000256" key="2">
    <source>
        <dbReference type="ARBA" id="ARBA00022737"/>
    </source>
</evidence>
<feature type="compositionally biased region" description="Polar residues" evidence="11">
    <location>
        <begin position="85"/>
        <end position="94"/>
    </location>
</feature>
<evidence type="ECO:0000313" key="15">
    <source>
        <dbReference type="Proteomes" id="UP001208570"/>
    </source>
</evidence>
<keyword evidence="4 10" id="KW-0862">Zinc</keyword>
<dbReference type="GO" id="GO:0003677">
    <property type="term" value="F:DNA binding"/>
    <property type="evidence" value="ECO:0007669"/>
    <property type="project" value="UniProtKB-KW"/>
</dbReference>
<feature type="domain" description="C3H1-type" evidence="13">
    <location>
        <begin position="693"/>
        <end position="721"/>
    </location>
</feature>
<evidence type="ECO:0000256" key="8">
    <source>
        <dbReference type="ARBA" id="ARBA00071600"/>
    </source>
</evidence>
<evidence type="ECO:0000256" key="5">
    <source>
        <dbReference type="ARBA" id="ARBA00023125"/>
    </source>
</evidence>
<dbReference type="GO" id="GO:0008270">
    <property type="term" value="F:zinc ion binding"/>
    <property type="evidence" value="ECO:0007669"/>
    <property type="project" value="UniProtKB-KW"/>
</dbReference>
<feature type="region of interest" description="Disordered" evidence="11">
    <location>
        <begin position="179"/>
        <end position="224"/>
    </location>
</feature>
<dbReference type="PROSITE" id="PS50103">
    <property type="entry name" value="ZF_C3H1"/>
    <property type="match status" value="4"/>
</dbReference>
<gene>
    <name evidence="14" type="ORF">LSH36_898g00023</name>
</gene>
<dbReference type="EMBL" id="JAODUP010000898">
    <property type="protein sequence ID" value="KAK2142912.1"/>
    <property type="molecule type" value="Genomic_DNA"/>
</dbReference>
<accession>A0AAD9MRC0</accession>
<keyword evidence="2" id="KW-0677">Repeat</keyword>
<evidence type="ECO:0000256" key="10">
    <source>
        <dbReference type="PROSITE-ProRule" id="PRU00723"/>
    </source>
</evidence>
<dbReference type="Pfam" id="PF00642">
    <property type="entry name" value="zf-CCCH"/>
    <property type="match status" value="1"/>
</dbReference>
<dbReference type="AlphaFoldDB" id="A0AAD9MRC0"/>
<evidence type="ECO:0000256" key="11">
    <source>
        <dbReference type="SAM" id="MobiDB-lite"/>
    </source>
</evidence>
<dbReference type="PANTHER" id="PTHR46156:SF1">
    <property type="entry name" value="ZINC FINGER CCCH DOMAIN-CONTAINING PROTEIN 3"/>
    <property type="match status" value="1"/>
</dbReference>
<dbReference type="InterPro" id="IPR000571">
    <property type="entry name" value="Znf_CCCH"/>
</dbReference>
<comment type="function">
    <text evidence="6">Required for the export of polyadenylated mRNAs from the nucleus. Enhances ACVR1B-induced SMAD-dependent transcription. Binds to single-stranded DNA but not to double-stranded DNA in vitro. Involved in RNA cleavage.</text>
</comment>
<feature type="chain" id="PRO_5042121209" description="Zinc finger CCCH domain-containing protein 3" evidence="12">
    <location>
        <begin position="16"/>
        <end position="950"/>
    </location>
</feature>
<dbReference type="FunFam" id="4.10.1000.10:FF:000008">
    <property type="entry name" value="zinc finger CCCH domain-containing protein 3"/>
    <property type="match status" value="1"/>
</dbReference>
<feature type="zinc finger region" description="C3H1-type" evidence="10">
    <location>
        <begin position="693"/>
        <end position="721"/>
    </location>
</feature>
<dbReference type="SMART" id="SM00356">
    <property type="entry name" value="ZnF_C3H1"/>
    <property type="match status" value="5"/>
</dbReference>
<feature type="region of interest" description="Disordered" evidence="11">
    <location>
        <begin position="64"/>
        <end position="108"/>
    </location>
</feature>
<organism evidence="14 15">
    <name type="scientific">Paralvinella palmiformis</name>
    <dbReference type="NCBI Taxonomy" id="53620"/>
    <lineage>
        <taxon>Eukaryota</taxon>
        <taxon>Metazoa</taxon>
        <taxon>Spiralia</taxon>
        <taxon>Lophotrochozoa</taxon>
        <taxon>Annelida</taxon>
        <taxon>Polychaeta</taxon>
        <taxon>Sedentaria</taxon>
        <taxon>Canalipalpata</taxon>
        <taxon>Terebellida</taxon>
        <taxon>Terebelliformia</taxon>
        <taxon>Alvinellidae</taxon>
        <taxon>Paralvinella</taxon>
    </lineage>
</organism>
<dbReference type="PANTHER" id="PTHR46156">
    <property type="entry name" value="CCCH ZINGC FINGER"/>
    <property type="match status" value="1"/>
</dbReference>
<evidence type="ECO:0000256" key="9">
    <source>
        <dbReference type="ARBA" id="ARBA00079564"/>
    </source>
</evidence>
<evidence type="ECO:0000256" key="6">
    <source>
        <dbReference type="ARBA" id="ARBA00057285"/>
    </source>
</evidence>
<evidence type="ECO:0000313" key="14">
    <source>
        <dbReference type="EMBL" id="KAK2142912.1"/>
    </source>
</evidence>
<dbReference type="Gene3D" id="4.10.1000.10">
    <property type="entry name" value="Zinc finger, CCCH-type"/>
    <property type="match status" value="2"/>
</dbReference>
<evidence type="ECO:0000259" key="13">
    <source>
        <dbReference type="PROSITE" id="PS50103"/>
    </source>
</evidence>
<evidence type="ECO:0000256" key="7">
    <source>
        <dbReference type="ARBA" id="ARBA00064187"/>
    </source>
</evidence>
<dbReference type="FunFam" id="4.10.1000.10:FF:000022">
    <property type="entry name" value="Zinc finger CCCH domain-containing protein 7"/>
    <property type="match status" value="1"/>
</dbReference>
<sequence length="950" mass="106762">MAGLYLFVWSGLVQYQLFVISIGNKGLLSRHTASNINHTYRSHGSQYKNGNYQYCNRVSVNKKWNSSSDSSKAVTHKQRQEDASRNNLPKSSTHLVYKPGLKNSDTSHIVKPKSDLAEQSLKASTSSCDSITNGIPLHQRMVIKPKPIRDQLQSSSRVVLKPNGMSDIEVTAQVNLKISGEGSPQPASSSSSSDKTPPRHQVGDSRMVVRSSKKDESNKNRVQHKRTCYLASAGMHKIISGNVGSSPLKRMAVQSTGSLSEIDAKHSRSSSPYRVVKHPESGQYIEPSLNTNTLNQCLSTGIEHAKPETIERTVIAPALGCLDDLCQVTADKFFRASPVKSKYSWNIGSTGTSLPQHCSSEIKGPQQSVCIRKSRYKLTRKSVGPKFIGHNESSITPVLCHEKGKISKRDLVAITQHSVMTSTPVISVDKSGYAPKGASSWQTSPTKWTKPEKINTSKYRWRRKLSNFRSSVNSPISSKPTVIGLNSRYKLIRKAIRISHRKSTKLNTSLNNKYKLRKSASNLCSPRVSLSGSCRKNAEWTRKYSLKRNTADYHQIDHDTSLSCRTLVHNLSHNKFKFINASFKGMLRGYKRRYAASRGKTKIDRRSSQRNGAIFLSPDCHQSTKMVQYSPAVRKSRFVLNHKTSLNPRTAKIIMNRSNRSTRTELVKDVASRVLQKSIYTAHLAKFKKTGKDNKKIYCLYYNRFGKCHRGNQCRYIHDPARIAICTRFLRGRCDVSNCPFSHHVSKEKMPVCQYFIKGVCNRDNCPYLHSNVAKDAKICDDFIQGYCTLGDQCKKKHILVCPDYKKHGSCAQGTKCKLRHIKWNAVNRKCRDSLTVTLGNRSLRKPTASALLNEKQNQVDFNYEILDFVGQNSNNRVTQVDDVISEEDLDDIELPLGERKLPSYIPLLDLTLDSANSSLISGDVDTDYVSSILSRLSLTDEEAPLWSNW</sequence>
<keyword evidence="5" id="KW-0238">DNA-binding</keyword>
<comment type="subunit">
    <text evidence="7">Interacts with SMAD1, SMAD3, SMAD4, CPSF2 and CPSF3.</text>
</comment>
<proteinExistence type="predicted"/>
<feature type="zinc finger region" description="C3H1-type" evidence="10">
    <location>
        <begin position="774"/>
        <end position="801"/>
    </location>
</feature>
<protein>
    <recommendedName>
        <fullName evidence="8">Zinc finger CCCH domain-containing protein 3</fullName>
    </recommendedName>
    <alternativeName>
        <fullName evidence="9">Smad-interacting CPSF-like factor</fullName>
    </alternativeName>
</protein>
<evidence type="ECO:0000256" key="4">
    <source>
        <dbReference type="ARBA" id="ARBA00022833"/>
    </source>
</evidence>
<feature type="compositionally biased region" description="Low complexity" evidence="11">
    <location>
        <begin position="64"/>
        <end position="73"/>
    </location>
</feature>